<dbReference type="Gene3D" id="3.40.50.300">
    <property type="entry name" value="P-loop containing nucleotide triphosphate hydrolases"/>
    <property type="match status" value="2"/>
</dbReference>
<dbReference type="InterPro" id="IPR011527">
    <property type="entry name" value="ABC1_TM_dom"/>
</dbReference>
<dbReference type="SUPFAM" id="SSF90123">
    <property type="entry name" value="ABC transporter transmembrane region"/>
    <property type="match status" value="1"/>
</dbReference>
<dbReference type="InterPro" id="IPR050173">
    <property type="entry name" value="ABC_transporter_C-like"/>
</dbReference>
<dbReference type="Pfam" id="PF00664">
    <property type="entry name" value="ABC_membrane"/>
    <property type="match status" value="1"/>
</dbReference>
<feature type="compositionally biased region" description="Low complexity" evidence="9">
    <location>
        <begin position="192"/>
        <end position="203"/>
    </location>
</feature>
<feature type="transmembrane region" description="Helical" evidence="10">
    <location>
        <begin position="321"/>
        <end position="354"/>
    </location>
</feature>
<evidence type="ECO:0000256" key="2">
    <source>
        <dbReference type="ARBA" id="ARBA00009726"/>
    </source>
</evidence>
<feature type="domain" description="ABC transmembrane type-1" evidence="12">
    <location>
        <begin position="304"/>
        <end position="448"/>
    </location>
</feature>
<feature type="compositionally biased region" description="Basic and acidic residues" evidence="9">
    <location>
        <begin position="1094"/>
        <end position="1112"/>
    </location>
</feature>
<accession>A0ABQ7GD19</accession>
<keyword evidence="4 10" id="KW-0812">Transmembrane</keyword>
<dbReference type="PROSITE" id="PS00211">
    <property type="entry name" value="ABC_TRANSPORTER_1"/>
    <property type="match status" value="1"/>
</dbReference>
<feature type="compositionally biased region" description="Polar residues" evidence="9">
    <location>
        <begin position="685"/>
        <end position="701"/>
    </location>
</feature>
<evidence type="ECO:0000256" key="5">
    <source>
        <dbReference type="ARBA" id="ARBA00022741"/>
    </source>
</evidence>
<evidence type="ECO:0000259" key="12">
    <source>
        <dbReference type="PROSITE" id="PS50929"/>
    </source>
</evidence>
<evidence type="ECO:0000313" key="13">
    <source>
        <dbReference type="EMBL" id="KAF5832504.1"/>
    </source>
</evidence>
<dbReference type="EMBL" id="MU069867">
    <property type="protein sequence ID" value="KAF5832504.1"/>
    <property type="molecule type" value="Genomic_DNA"/>
</dbReference>
<comment type="similarity">
    <text evidence="2">Belongs to the ABC transporter superfamily. ABCC family. Conjugate transporter (TC 3.A.1.208) subfamily.</text>
</comment>
<keyword evidence="14" id="KW-1185">Reference proteome</keyword>
<feature type="region of interest" description="Disordered" evidence="9">
    <location>
        <begin position="186"/>
        <end position="214"/>
    </location>
</feature>
<keyword evidence="8 10" id="KW-0472">Membrane</keyword>
<keyword evidence="7 10" id="KW-1133">Transmembrane helix</keyword>
<keyword evidence="3" id="KW-0813">Transport</keyword>
<dbReference type="PANTHER" id="PTHR24223:SF330">
    <property type="entry name" value="ATP-BINDING CASSETTE SUB-FAMILY C MEMBER 10"/>
    <property type="match status" value="1"/>
</dbReference>
<feature type="region of interest" description="Disordered" evidence="9">
    <location>
        <begin position="1169"/>
        <end position="1200"/>
    </location>
</feature>
<evidence type="ECO:0000259" key="11">
    <source>
        <dbReference type="PROSITE" id="PS50893"/>
    </source>
</evidence>
<evidence type="ECO:0000256" key="10">
    <source>
        <dbReference type="SAM" id="Phobius"/>
    </source>
</evidence>
<feature type="region of interest" description="Disordered" evidence="9">
    <location>
        <begin position="685"/>
        <end position="708"/>
    </location>
</feature>
<feature type="region of interest" description="Disordered" evidence="9">
    <location>
        <begin position="1047"/>
        <end position="1151"/>
    </location>
</feature>
<evidence type="ECO:0000256" key="4">
    <source>
        <dbReference type="ARBA" id="ARBA00022692"/>
    </source>
</evidence>
<dbReference type="SUPFAM" id="SSF52540">
    <property type="entry name" value="P-loop containing nucleoside triphosphate hydrolases"/>
    <property type="match status" value="1"/>
</dbReference>
<dbReference type="InterPro" id="IPR003439">
    <property type="entry name" value="ABC_transporter-like_ATP-bd"/>
</dbReference>
<dbReference type="SMART" id="SM00382">
    <property type="entry name" value="AAA"/>
    <property type="match status" value="1"/>
</dbReference>
<dbReference type="Pfam" id="PF00005">
    <property type="entry name" value="ABC_tran"/>
    <property type="match status" value="1"/>
</dbReference>
<feature type="region of interest" description="Disordered" evidence="9">
    <location>
        <begin position="1"/>
        <end position="108"/>
    </location>
</feature>
<feature type="compositionally biased region" description="Polar residues" evidence="9">
    <location>
        <begin position="529"/>
        <end position="545"/>
    </location>
</feature>
<name>A0ABQ7GD19_DUNSA</name>
<dbReference type="InterPro" id="IPR027417">
    <property type="entry name" value="P-loop_NTPase"/>
</dbReference>
<evidence type="ECO:0000313" key="14">
    <source>
        <dbReference type="Proteomes" id="UP000815325"/>
    </source>
</evidence>
<feature type="compositionally biased region" description="Low complexity" evidence="9">
    <location>
        <begin position="1113"/>
        <end position="1129"/>
    </location>
</feature>
<feature type="compositionally biased region" description="Low complexity" evidence="9">
    <location>
        <begin position="19"/>
        <end position="34"/>
    </location>
</feature>
<keyword evidence="5" id="KW-0547">Nucleotide-binding</keyword>
<proteinExistence type="inferred from homology"/>
<feature type="region of interest" description="Disordered" evidence="9">
    <location>
        <begin position="479"/>
        <end position="545"/>
    </location>
</feature>
<dbReference type="PANTHER" id="PTHR24223">
    <property type="entry name" value="ATP-BINDING CASSETTE SUB-FAMILY C"/>
    <property type="match status" value="1"/>
</dbReference>
<dbReference type="Gene3D" id="1.20.1560.10">
    <property type="entry name" value="ABC transporter type 1, transmembrane domain"/>
    <property type="match status" value="1"/>
</dbReference>
<dbReference type="PROSITE" id="PS50893">
    <property type="entry name" value="ABC_TRANSPORTER_2"/>
    <property type="match status" value="1"/>
</dbReference>
<feature type="domain" description="ABC transporter" evidence="11">
    <location>
        <begin position="753"/>
        <end position="1303"/>
    </location>
</feature>
<evidence type="ECO:0000256" key="9">
    <source>
        <dbReference type="SAM" id="MobiDB-lite"/>
    </source>
</evidence>
<organism evidence="13 14">
    <name type="scientific">Dunaliella salina</name>
    <name type="common">Green alga</name>
    <name type="synonym">Protococcus salinus</name>
    <dbReference type="NCBI Taxonomy" id="3046"/>
    <lineage>
        <taxon>Eukaryota</taxon>
        <taxon>Viridiplantae</taxon>
        <taxon>Chlorophyta</taxon>
        <taxon>core chlorophytes</taxon>
        <taxon>Chlorophyceae</taxon>
        <taxon>CS clade</taxon>
        <taxon>Chlamydomonadales</taxon>
        <taxon>Dunaliellaceae</taxon>
        <taxon>Dunaliella</taxon>
    </lineage>
</organism>
<evidence type="ECO:0000256" key="6">
    <source>
        <dbReference type="ARBA" id="ARBA00022840"/>
    </source>
</evidence>
<feature type="compositionally biased region" description="Low complexity" evidence="9">
    <location>
        <begin position="1080"/>
        <end position="1093"/>
    </location>
</feature>
<dbReference type="InterPro" id="IPR017871">
    <property type="entry name" value="ABC_transporter-like_CS"/>
</dbReference>
<evidence type="ECO:0008006" key="15">
    <source>
        <dbReference type="Google" id="ProtNLM"/>
    </source>
</evidence>
<dbReference type="PROSITE" id="PS50929">
    <property type="entry name" value="ABC_TM1F"/>
    <property type="match status" value="1"/>
</dbReference>
<dbReference type="Proteomes" id="UP000815325">
    <property type="component" value="Unassembled WGS sequence"/>
</dbReference>
<feature type="compositionally biased region" description="Low complexity" evidence="9">
    <location>
        <begin position="496"/>
        <end position="516"/>
    </location>
</feature>
<comment type="caution">
    <text evidence="13">The sequence shown here is derived from an EMBL/GenBank/DDBJ whole genome shotgun (WGS) entry which is preliminary data.</text>
</comment>
<evidence type="ECO:0000256" key="8">
    <source>
        <dbReference type="ARBA" id="ARBA00023136"/>
    </source>
</evidence>
<gene>
    <name evidence="13" type="ORF">DUNSADRAFT_11576</name>
</gene>
<sequence length="1310" mass="139858">MQAKGSSAAGVRGQDAQMSSAGTPTAPAGTSAAPQSPHLQAPQKTMPFPTARTAAPLPPLTISNSNADKGLGIGSTSATDVLPTLASPSPQVQPPSPPPAASGRAAAGGNGALLSEACAHEDAPADEERELGAVSRPVYEFYLSAVGWGLVGIVLGSLVAMQASKVANDLWVSHWMAQAEQWTHHHHHKHGSSSGSWLGPSGWQPNDLVPPASTHEAFPGDELSLFGKADHSSNNLVDGVTAFFSRSLIPATSLGTSNEHGWELGLGKKHRPPRDDPALPEGVSAFVGGLITIGGKVLDYCGKFSSDLFTIDDSLPFTLNIFLAQAITLLSLMAVMCYASPLLVVLLFPLAFIYRDLQRRYREASREVRRLESLSLSPIYSDFAEVADAAPSLRAFKGAAGLYSTTHAARVAAMQRASITRSAISVWLSIRLQLLASLIITCVALLAVAGHMGFTSILTETEAQMVAVERVRQLLADAPQEKDTVPALPTPPPAAALPATTKNAAAVQQQQQQQQQPGLTLPPRWGPSQAASSSTAMANGASNKLQQGGLGLSDLIGTPIQGDLSNRASAPPYRETLPPQQPGLGLRLSIGTNIAPAQRDASSVGSFHPTHFRHSSFSHSLNHSQVPIDIQRHVSGTVTPGSASGGVAAPGRVVAADAALHTAAAVLRAAQDGGDAVSISAMSEANNTSTHVQTQSMRSTSGRGGATNAALPPLPPPPLPRAFPPGVPAAASGIEHEVVDHEDAPKVVPTLALELREVYVRYREGGTYALAGTSCGVAAGERVAVVGRTGAGKSSLIAALLRLVNIESGKVLLHGIETRSIPLARLRPSLCVVPQTPLIISGTIRDNLDPFGRHRPRDIERALKATTLWPLLEAHALALCGPHPRTPSAQHRGKRRGRQQQREPLAARSRSSSLQACFRPRFWQSRHALSEQQHHQHQQLSPLTSPQASAFARLGLRSLGGSRSNSREPSLEHLHKVESSGLVSFDDLMRTTPPPALAPAFIPLWSGQWRQRQQRESMEDQVPPTRSSLAAWRKNSLDELALPLLNPIASLPPSSRRKSRRHSEPIHSEPSTPRLETPRDQQQQQQLPQQLQERQQEAQHRQDQQLREEAHLQEQQQQQQQQRQQEQQLEPPPQPITAFKSSIHPSPAEQPPAKWDVLEQVLQLRMGGPAVGHSCGSDSDGCENAGGDRSQDGSAPAPSIALSHGQQQLLCLARMLLMRLMKPRAVVLLDEITSSVDPGTAQTMHEVLEHELRGATVLQVAHNLSSIKGYDRILVMDEGQVVEAGTPEELLDPSIAPRFAALHADTVGHL</sequence>
<feature type="region of interest" description="Disordered" evidence="9">
    <location>
        <begin position="562"/>
        <end position="582"/>
    </location>
</feature>
<protein>
    <recommendedName>
        <fullName evidence="15">ABC transporter</fullName>
    </recommendedName>
</protein>
<evidence type="ECO:0000256" key="7">
    <source>
        <dbReference type="ARBA" id="ARBA00022989"/>
    </source>
</evidence>
<evidence type="ECO:0000256" key="1">
    <source>
        <dbReference type="ARBA" id="ARBA00004370"/>
    </source>
</evidence>
<keyword evidence="6" id="KW-0067">ATP-binding</keyword>
<dbReference type="InterPro" id="IPR003593">
    <property type="entry name" value="AAA+_ATPase"/>
</dbReference>
<evidence type="ECO:0000256" key="3">
    <source>
        <dbReference type="ARBA" id="ARBA00022448"/>
    </source>
</evidence>
<feature type="compositionally biased region" description="Pro residues" evidence="9">
    <location>
        <begin position="91"/>
        <end position="100"/>
    </location>
</feature>
<feature type="region of interest" description="Disordered" evidence="9">
    <location>
        <begin position="880"/>
        <end position="913"/>
    </location>
</feature>
<comment type="subcellular location">
    <subcellularLocation>
        <location evidence="1">Membrane</location>
    </subcellularLocation>
</comment>
<reference evidence="13" key="1">
    <citation type="submission" date="2017-08" db="EMBL/GenBank/DDBJ databases">
        <authorList>
            <person name="Polle J.E."/>
            <person name="Barry K."/>
            <person name="Cushman J."/>
            <person name="Schmutz J."/>
            <person name="Tran D."/>
            <person name="Hathwaick L.T."/>
            <person name="Yim W.C."/>
            <person name="Jenkins J."/>
            <person name="Mckie-Krisberg Z.M."/>
            <person name="Prochnik S."/>
            <person name="Lindquist E."/>
            <person name="Dockter R.B."/>
            <person name="Adam C."/>
            <person name="Molina H."/>
            <person name="Bunkerborg J."/>
            <person name="Jin E."/>
            <person name="Buchheim M."/>
            <person name="Magnuson J."/>
        </authorList>
    </citation>
    <scope>NUCLEOTIDE SEQUENCE</scope>
    <source>
        <strain evidence="13">CCAP 19/18</strain>
    </source>
</reference>
<dbReference type="InterPro" id="IPR036640">
    <property type="entry name" value="ABC1_TM_sf"/>
</dbReference>
<feature type="transmembrane region" description="Helical" evidence="10">
    <location>
        <begin position="434"/>
        <end position="454"/>
    </location>
</feature>